<dbReference type="SMART" id="SM00543">
    <property type="entry name" value="MIF4G"/>
    <property type="match status" value="1"/>
</dbReference>
<feature type="region of interest" description="Disordered" evidence="5">
    <location>
        <begin position="403"/>
        <end position="442"/>
    </location>
</feature>
<dbReference type="SUPFAM" id="SSF103481">
    <property type="entry name" value="Multidrug resistance efflux transporter EmrE"/>
    <property type="match status" value="2"/>
</dbReference>
<dbReference type="InterPro" id="IPR003890">
    <property type="entry name" value="MIF4G-like_typ-3"/>
</dbReference>
<evidence type="ECO:0000256" key="3">
    <source>
        <dbReference type="ARBA" id="ARBA00022989"/>
    </source>
</evidence>
<dbReference type="InterPro" id="IPR016024">
    <property type="entry name" value="ARM-type_fold"/>
</dbReference>
<evidence type="ECO:0000313" key="8">
    <source>
        <dbReference type="Proteomes" id="UP000005239"/>
    </source>
</evidence>
<feature type="compositionally biased region" description="Basic and acidic residues" evidence="5">
    <location>
        <begin position="14"/>
        <end position="53"/>
    </location>
</feature>
<feature type="transmembrane region" description="Helical" evidence="6">
    <location>
        <begin position="1098"/>
        <end position="1118"/>
    </location>
</feature>
<feature type="transmembrane region" description="Helical" evidence="6">
    <location>
        <begin position="1021"/>
        <end position="1043"/>
    </location>
</feature>
<evidence type="ECO:0000256" key="2">
    <source>
        <dbReference type="ARBA" id="ARBA00022692"/>
    </source>
</evidence>
<dbReference type="Pfam" id="PF03151">
    <property type="entry name" value="TPT"/>
    <property type="match status" value="1"/>
</dbReference>
<dbReference type="GO" id="GO:0015297">
    <property type="term" value="F:antiporter activity"/>
    <property type="evidence" value="ECO:0000318"/>
    <property type="project" value="GO_Central"/>
</dbReference>
<keyword evidence="3 6" id="KW-1133">Transmembrane helix</keyword>
<dbReference type="InterPro" id="IPR050186">
    <property type="entry name" value="TPT_transporter"/>
</dbReference>
<proteinExistence type="predicted"/>
<dbReference type="Gene3D" id="1.25.40.180">
    <property type="match status" value="1"/>
</dbReference>
<dbReference type="GO" id="GO:0003723">
    <property type="term" value="F:RNA binding"/>
    <property type="evidence" value="ECO:0007669"/>
    <property type="project" value="InterPro"/>
</dbReference>
<evidence type="ECO:0000256" key="6">
    <source>
        <dbReference type="SAM" id="Phobius"/>
    </source>
</evidence>
<reference evidence="7" key="2">
    <citation type="submission" date="2022-06" db="UniProtKB">
        <authorList>
            <consortium name="EnsemblMetazoa"/>
        </authorList>
    </citation>
    <scope>IDENTIFICATION</scope>
    <source>
        <strain evidence="7">PS312</strain>
    </source>
</reference>
<feature type="transmembrane region" description="Helical" evidence="6">
    <location>
        <begin position="1074"/>
        <end position="1092"/>
    </location>
</feature>
<keyword evidence="4 6" id="KW-0472">Membrane</keyword>
<protein>
    <submittedName>
        <fullName evidence="7">Smg-9</fullName>
    </submittedName>
</protein>
<dbReference type="PANTHER" id="PTHR11132">
    <property type="entry name" value="SOLUTE CARRIER FAMILY 35"/>
    <property type="match status" value="1"/>
</dbReference>
<feature type="region of interest" description="Disordered" evidence="5">
    <location>
        <begin position="1"/>
        <end position="53"/>
    </location>
</feature>
<dbReference type="GO" id="GO:0055085">
    <property type="term" value="P:transmembrane transport"/>
    <property type="evidence" value="ECO:0000318"/>
    <property type="project" value="GO_Central"/>
</dbReference>
<sequence>MEGKTRNRPCGPMDNRRRPEGDPNRDREERQLHKSENPWRPPSRDCSERREDNNPRDLLGYIRGLLCGATPERKDNLIKVFLEYKVHESPVLNEVISIIFDEAGKSPDYCGLYAAMCTAQVGSEFKQAGDTCRFKNEIKKLAGVIFNTNKIFGQAEDSQRKKWMGKIRFIGYLYLDGIVNFKFIYHRVLELQASIDGRTVNEDMIECAVRMIRLIGMKMEVDEKRRDDDCKIQNIFDRFERAKERVSSRLRAHIIDLVRYRYANWSERREFGKPPTEELLEVVERKNEEGKDNVQMSERRQVPGRGGGRGRGGDRGRGGWDGERRGIMPRQEEAPRGGRPMQILQRRDADTPAVPTVDLPSDTTSSTSTTTLSSMRTQRGTLDSTGVLAMLTGAAPAPVLRQRDAAPSTAAAAPMQQARPEPRRVEQRRMEKMGSSLPKGQAAAASKEVAYLGGKKVMRDASRVVTESGELSEYLVNTMMNDFLSDTNRDFRVVAAVGPQTVGKSTILSMMAGNQPLDLFRQYVFRPSSREAVEQSKHQSTKVSIYVSKARNIFIDCQPLSCASLLDEQIHTGSSRGSGRMGDRLSLQAEIENLQILAWTLQVSHTVLVCHDWFIDLDIIKQLRTAELLRGATDEISAVTQLPKLSPTRKTNLLFVHTRARPDDFKNANRLDRASMLKKLFGGAMRVRLAELPPQRANWDGEYSLVRPPLEAIYFPLGEMKLREMSTAWQDERSGHNTSAGSAHSAHSRSSAGPMSPGPARTPQQRAREKEKENHRVNEFIAGLSGAVPFDEGIVDLRRVVHLLPRESFTPQGALLLTETQWFRFACGAWRDQTFRAAVSLLESTLAARRKPRVKRENDAMTERMRTMKISDKKLSSHILLVYKPNAISVRILRLLSDSLFLRGPSQATRGRSRLEELERIPERHEIEINDRRMKNSTLHSRERVMTTAWMFKCRIVSICIVWYICSSVQSIVNKMILQHYNYPITVAIANQVLIPVLAIPFLRMWNVKEARLTKSQYRRYLLPIAVGRAIASSSAAFSLSLMPVSYQQTVKALMPLFAVVMGRCILHERQSTVVYLSLLPIVLGVLVATVTEISFSLTGLVAALVSTATYSLLNILVKKLLKQADIHPVRLLAMTSQACAVVLFPVWLVKDALPMAAEIMDTTTPTPSTPSLHLLFLLLCSSICSFGQNVCAFSLIHMLTALSYAVTNATKRITVIVASLLTLHNPVTASNMAGMMLAVVGVFCYSQAKQYQKEHVVEKLSEDDDASPFLSRGRSMQLPMTRSHTTLSDATLVAMDSGSSADVMYWATKKSNGIGGGSRLATVISSSNNRSPNFVLGSADGLSIRNKSNGSSPTDQYRDRKSVMADKATYYFKGGYPFYQGGPYNCEEMKQLYEGGYLRPETEITCRYEKNGEEEKEITKTLEELRIRDGKNNLFLRIEADESKENILHHMLIESKDKEDEKAAEERRAATREQLLALQKKNVDEEIEMEKRRQERVSREFEARGDRENKKREEENARLKEEMEKEKKRIEEEREKEKERIKEEEERRLAERLKEKQDALDDKKKR</sequence>
<feature type="region of interest" description="Disordered" evidence="5">
    <location>
        <begin position="1488"/>
        <end position="1567"/>
    </location>
</feature>
<feature type="compositionally biased region" description="Low complexity" evidence="5">
    <location>
        <begin position="361"/>
        <end position="374"/>
    </location>
</feature>
<feature type="compositionally biased region" description="Basic and acidic residues" evidence="5">
    <location>
        <begin position="284"/>
        <end position="301"/>
    </location>
</feature>
<feature type="transmembrane region" description="Helical" evidence="6">
    <location>
        <begin position="1170"/>
        <end position="1188"/>
    </location>
</feature>
<dbReference type="EnsemblMetazoa" id="PPA18418.1">
    <property type="protein sequence ID" value="PPA18418.1"/>
    <property type="gene ID" value="WBGene00107972"/>
</dbReference>
<evidence type="ECO:0000256" key="1">
    <source>
        <dbReference type="ARBA" id="ARBA00004141"/>
    </source>
</evidence>
<feature type="compositionally biased region" description="Basic and acidic residues" evidence="5">
    <location>
        <begin position="766"/>
        <end position="775"/>
    </location>
</feature>
<dbReference type="GO" id="GO:0016020">
    <property type="term" value="C:membrane"/>
    <property type="evidence" value="ECO:0007669"/>
    <property type="project" value="UniProtKB-SubCell"/>
</dbReference>
<dbReference type="InterPro" id="IPR004853">
    <property type="entry name" value="Sugar_P_trans_dom"/>
</dbReference>
<accession>A0A8R1YCD1</accession>
<dbReference type="Pfam" id="PF02854">
    <property type="entry name" value="MIF4G"/>
    <property type="match status" value="1"/>
</dbReference>
<feature type="transmembrane region" description="Helical" evidence="6">
    <location>
        <begin position="1130"/>
        <end position="1150"/>
    </location>
</feature>
<feature type="transmembrane region" description="Helical" evidence="6">
    <location>
        <begin position="1228"/>
        <end position="1246"/>
    </location>
</feature>
<organism evidence="7 8">
    <name type="scientific">Pristionchus pacificus</name>
    <name type="common">Parasitic nematode worm</name>
    <dbReference type="NCBI Taxonomy" id="54126"/>
    <lineage>
        <taxon>Eukaryota</taxon>
        <taxon>Metazoa</taxon>
        <taxon>Ecdysozoa</taxon>
        <taxon>Nematoda</taxon>
        <taxon>Chromadorea</taxon>
        <taxon>Rhabditida</taxon>
        <taxon>Rhabditina</taxon>
        <taxon>Diplogasteromorpha</taxon>
        <taxon>Diplogasteroidea</taxon>
        <taxon>Neodiplogasteridae</taxon>
        <taxon>Pristionchus</taxon>
    </lineage>
</organism>
<feature type="compositionally biased region" description="Basic and acidic residues" evidence="5">
    <location>
        <begin position="311"/>
        <end position="336"/>
    </location>
</feature>
<dbReference type="Proteomes" id="UP000005239">
    <property type="component" value="Unassembled WGS sequence"/>
</dbReference>
<dbReference type="GO" id="GO:0005794">
    <property type="term" value="C:Golgi apparatus"/>
    <property type="evidence" value="ECO:0000318"/>
    <property type="project" value="GO_Central"/>
</dbReference>
<keyword evidence="8" id="KW-1185">Reference proteome</keyword>
<name>A0A2A6CZ14_PRIPA</name>
<feature type="compositionally biased region" description="Low complexity" evidence="5">
    <location>
        <begin position="405"/>
        <end position="419"/>
    </location>
</feature>
<feature type="compositionally biased region" description="Basic and acidic residues" evidence="5">
    <location>
        <begin position="420"/>
        <end position="432"/>
    </location>
</feature>
<dbReference type="SUPFAM" id="SSF48371">
    <property type="entry name" value="ARM repeat"/>
    <property type="match status" value="1"/>
</dbReference>
<accession>A0A2A6CZ14</accession>
<feature type="region of interest" description="Disordered" evidence="5">
    <location>
        <begin position="284"/>
        <end position="376"/>
    </location>
</feature>
<dbReference type="InterPro" id="IPR037185">
    <property type="entry name" value="EmrE-like"/>
</dbReference>
<feature type="transmembrane region" description="Helical" evidence="6">
    <location>
        <begin position="981"/>
        <end position="1000"/>
    </location>
</feature>
<comment type="subcellular location">
    <subcellularLocation>
        <location evidence="1">Membrane</location>
        <topology evidence="1">Multi-pass membrane protein</topology>
    </subcellularLocation>
</comment>
<evidence type="ECO:0000256" key="4">
    <source>
        <dbReference type="ARBA" id="ARBA00023136"/>
    </source>
</evidence>
<reference evidence="8" key="1">
    <citation type="journal article" date="2008" name="Nat. Genet.">
        <title>The Pristionchus pacificus genome provides a unique perspective on nematode lifestyle and parasitism.</title>
        <authorList>
            <person name="Dieterich C."/>
            <person name="Clifton S.W."/>
            <person name="Schuster L.N."/>
            <person name="Chinwalla A."/>
            <person name="Delehaunty K."/>
            <person name="Dinkelacker I."/>
            <person name="Fulton L."/>
            <person name="Fulton R."/>
            <person name="Godfrey J."/>
            <person name="Minx P."/>
            <person name="Mitreva M."/>
            <person name="Roeseler W."/>
            <person name="Tian H."/>
            <person name="Witte H."/>
            <person name="Yang S.P."/>
            <person name="Wilson R.K."/>
            <person name="Sommer R.J."/>
        </authorList>
    </citation>
    <scope>NUCLEOTIDE SEQUENCE [LARGE SCALE GENOMIC DNA]</scope>
    <source>
        <strain evidence="8">PS312</strain>
    </source>
</reference>
<feature type="compositionally biased region" description="Low complexity" evidence="5">
    <location>
        <begin position="736"/>
        <end position="753"/>
    </location>
</feature>
<feature type="transmembrane region" description="Helical" evidence="6">
    <location>
        <begin position="1049"/>
        <end position="1067"/>
    </location>
</feature>
<gene>
    <name evidence="7" type="primary">WBGene00107972</name>
</gene>
<evidence type="ECO:0000313" key="7">
    <source>
        <dbReference type="EnsemblMetazoa" id="PPA18418.1"/>
    </source>
</evidence>
<keyword evidence="2 6" id="KW-0812">Transmembrane</keyword>
<feature type="region of interest" description="Disordered" evidence="5">
    <location>
        <begin position="728"/>
        <end position="775"/>
    </location>
</feature>
<evidence type="ECO:0000256" key="5">
    <source>
        <dbReference type="SAM" id="MobiDB-lite"/>
    </source>
</evidence>